<dbReference type="AlphaFoldDB" id="E6N6S0"/>
<gene>
    <name evidence="2" type="ORF">CSUB_C0941</name>
    <name evidence="1" type="ORF">HGMM_F17C01C17</name>
</gene>
<sequence>MACVEDELKVHAQNYSRLASLYKPDKLLLLSIARRGGVARHSDLLDTVGGKRSLGSTLTNRLYRLRDLCYINYGGGVASLKSKTPLCYVVGADVKYVYVGLLGRKLRLDIDEPEPVTAVNMLEAQGFRLERIVIATTKEAYSDWAFDIQRYRRYAIIDWKLVSVEQMNDIETMVNIMEPKVYELCREYVPIIDCTSGTRPAGIAFSEIADQLMAPLIYVYTNKELENYNDPVRIYWLKDVKKITEQLKIADLV</sequence>
<proteinExistence type="predicted"/>
<name>E6N6S0_CALS0</name>
<dbReference type="Proteomes" id="UP000008120">
    <property type="component" value="Chromosome"/>
</dbReference>
<protein>
    <submittedName>
        <fullName evidence="1">Uncharacterized protein</fullName>
    </submittedName>
</protein>
<reference evidence="1 3" key="1">
    <citation type="journal article" date="2005" name="Environ. Microbiol.">
        <title>Genetic and functional properties of uncultivated thermophilic crenarchaeotes from a subsurface gold mine as revealed by analysis of genome fragments.</title>
        <authorList>
            <person name="Nunoura T."/>
            <person name="Hirayama H."/>
            <person name="Takami H."/>
            <person name="Oida H."/>
            <person name="Nishi S."/>
            <person name="Shimamura S."/>
            <person name="Suzuki Y."/>
            <person name="Inagaki F."/>
            <person name="Takai K."/>
            <person name="Nealson K.H."/>
            <person name="Horikoshi K."/>
        </authorList>
    </citation>
    <scope>NUCLEOTIDE SEQUENCE [LARGE SCALE GENOMIC DNA]</scope>
</reference>
<reference evidence="1 3" key="2">
    <citation type="journal article" date="2011" name="Nucleic Acids Res.">
        <title>Insights into the evolution of Archaea and eukaryotic protein modifier systems revealed by the genome of a novel archaeal group.</title>
        <authorList>
            <person name="Nunoura T."/>
            <person name="Takaki Y."/>
            <person name="Kakuta J."/>
            <person name="Nishi S."/>
            <person name="Sugahara J."/>
            <person name="Kazama H."/>
            <person name="Chee G."/>
            <person name="Hattori M."/>
            <person name="Kanai A."/>
            <person name="Atomi H."/>
            <person name="Takai K."/>
            <person name="Takami H."/>
        </authorList>
    </citation>
    <scope>NUCLEOTIDE SEQUENCE [LARGE SCALE GENOMIC DNA]</scope>
</reference>
<evidence type="ECO:0000313" key="1">
    <source>
        <dbReference type="EMBL" id="BAJ47989.1"/>
    </source>
</evidence>
<evidence type="ECO:0000313" key="2">
    <source>
        <dbReference type="EMBL" id="BAJ50795.1"/>
    </source>
</evidence>
<dbReference type="BioCyc" id="CCAL311458:G131R-950-MONOMER"/>
<dbReference type="EMBL" id="BA000048">
    <property type="protein sequence ID" value="BAJ50795.1"/>
    <property type="molecule type" value="Genomic_DNA"/>
</dbReference>
<evidence type="ECO:0000313" key="3">
    <source>
        <dbReference type="Proteomes" id="UP000008120"/>
    </source>
</evidence>
<dbReference type="EMBL" id="AP011851">
    <property type="protein sequence ID" value="BAJ47989.1"/>
    <property type="molecule type" value="Genomic_DNA"/>
</dbReference>
<organism evidence="1 3">
    <name type="scientific">Caldiarchaeum subterraneum</name>
    <dbReference type="NCBI Taxonomy" id="311458"/>
    <lineage>
        <taxon>Archaea</taxon>
        <taxon>Nitrososphaerota</taxon>
        <taxon>Candidatus Caldarchaeales</taxon>
        <taxon>Candidatus Caldarchaeaceae</taxon>
        <taxon>Candidatus Caldarchaeum</taxon>
    </lineage>
</organism>
<accession>E6N6S0</accession>
<dbReference type="KEGG" id="csu:CSUB_C0941"/>